<proteinExistence type="inferred from homology"/>
<dbReference type="Gene3D" id="2.60.40.150">
    <property type="entry name" value="C2 domain"/>
    <property type="match status" value="1"/>
</dbReference>
<reference evidence="5" key="1">
    <citation type="submission" date="2019-05" db="EMBL/GenBank/DDBJ databases">
        <title>Annotation for the trematode Paragonimus heterotremus.</title>
        <authorList>
            <person name="Choi Y.-J."/>
        </authorList>
    </citation>
    <scope>NUCLEOTIDE SEQUENCE</scope>
    <source>
        <strain evidence="5">LC</strain>
    </source>
</reference>
<dbReference type="Pfam" id="PF00168">
    <property type="entry name" value="C2"/>
    <property type="match status" value="1"/>
</dbReference>
<dbReference type="Gene3D" id="1.20.58.1100">
    <property type="match status" value="1"/>
</dbReference>
<evidence type="ECO:0000313" key="5">
    <source>
        <dbReference type="EMBL" id="KAF5405984.1"/>
    </source>
</evidence>
<dbReference type="OrthoDB" id="7976202at2759"/>
<dbReference type="PROSITE" id="PS51259">
    <property type="entry name" value="MHD2"/>
    <property type="match status" value="1"/>
</dbReference>
<dbReference type="InterPro" id="IPR014772">
    <property type="entry name" value="Munc13_dom-2"/>
</dbReference>
<accession>A0A8J4WM21</accession>
<dbReference type="Proteomes" id="UP000748531">
    <property type="component" value="Unassembled WGS sequence"/>
</dbReference>
<dbReference type="InterPro" id="IPR000008">
    <property type="entry name" value="C2_dom"/>
</dbReference>
<feature type="domain" description="C2" evidence="3">
    <location>
        <begin position="258"/>
        <end position="386"/>
    </location>
</feature>
<dbReference type="EMBL" id="LUCH01000139">
    <property type="protein sequence ID" value="KAF5405984.1"/>
    <property type="molecule type" value="Genomic_DNA"/>
</dbReference>
<dbReference type="PROSITE" id="PS50004">
    <property type="entry name" value="C2"/>
    <property type="match status" value="1"/>
</dbReference>
<evidence type="ECO:0000259" key="3">
    <source>
        <dbReference type="PROSITE" id="PS50004"/>
    </source>
</evidence>
<keyword evidence="2" id="KW-0268">Exocytosis</keyword>
<keyword evidence="6" id="KW-1185">Reference proteome</keyword>
<dbReference type="InterPro" id="IPR035892">
    <property type="entry name" value="C2_domain_sf"/>
</dbReference>
<name>A0A8J4WM21_9TREM</name>
<comment type="caution">
    <text evidence="5">The sequence shown here is derived from an EMBL/GenBank/DDBJ whole genome shotgun (WGS) entry which is preliminary data.</text>
</comment>
<sequence>MQLCVALNNLYAVIEGAQSIPSKLGWIQDQSSAEQNQFTEANESVERRLSDSVAVVRTSITNDLVKIHQEGLSELNRVLGRIFERITAKAINDLIVYLESNFETLRDHVSSGLLKRCFMELWSECLEQFLEQVHKEAEVGAGVSGPGAYLNPQNETVTQNKCVIPLATHFAETPTTTQPSDINPETILRAKSTLLKLKQSLELLVQFFLKIGEGQLDRSELENETFQNVNYLIRVYNSSSPELVELYFIEKIKIQETSSSTVHGTLTVNLYYQQSQLVVEVLSASGLEPLDSNGLSDPFVVVELMPKHVFANNPKPVRTKIIKNNLDPVFNEQFEFTVTQEEMKHPAACVAFVIMDHDMLLSDDLEGIAFVPLASLFEAKESYDDRENQTKLGMSSTRRVLPVLRSISQSE</sequence>
<evidence type="ECO:0000256" key="1">
    <source>
        <dbReference type="ARBA" id="ARBA00005823"/>
    </source>
</evidence>
<dbReference type="GO" id="GO:0099503">
    <property type="term" value="C:secretory vesicle"/>
    <property type="evidence" value="ECO:0007669"/>
    <property type="project" value="TreeGrafter"/>
</dbReference>
<dbReference type="InterPro" id="IPR052095">
    <property type="entry name" value="UNC-13_domain"/>
</dbReference>
<organism evidence="5 6">
    <name type="scientific">Paragonimus heterotremus</name>
    <dbReference type="NCBI Taxonomy" id="100268"/>
    <lineage>
        <taxon>Eukaryota</taxon>
        <taxon>Metazoa</taxon>
        <taxon>Spiralia</taxon>
        <taxon>Lophotrochozoa</taxon>
        <taxon>Platyhelminthes</taxon>
        <taxon>Trematoda</taxon>
        <taxon>Digenea</taxon>
        <taxon>Plagiorchiida</taxon>
        <taxon>Troglotremata</taxon>
        <taxon>Troglotrematidae</taxon>
        <taxon>Paragonimus</taxon>
    </lineage>
</organism>
<feature type="domain" description="MHD2" evidence="4">
    <location>
        <begin position="88"/>
        <end position="247"/>
    </location>
</feature>
<dbReference type="SMART" id="SM00239">
    <property type="entry name" value="C2"/>
    <property type="match status" value="1"/>
</dbReference>
<gene>
    <name evidence="5" type="ORF">PHET_00501</name>
</gene>
<dbReference type="PANTHER" id="PTHR45999">
    <property type="entry name" value="UNC-13-4A, ISOFORM B"/>
    <property type="match status" value="1"/>
</dbReference>
<evidence type="ECO:0000313" key="6">
    <source>
        <dbReference type="Proteomes" id="UP000748531"/>
    </source>
</evidence>
<dbReference type="AlphaFoldDB" id="A0A8J4WM21"/>
<evidence type="ECO:0008006" key="7">
    <source>
        <dbReference type="Google" id="ProtNLM"/>
    </source>
</evidence>
<dbReference type="GO" id="GO:0006887">
    <property type="term" value="P:exocytosis"/>
    <property type="evidence" value="ECO:0007669"/>
    <property type="project" value="UniProtKB-KW"/>
</dbReference>
<dbReference type="SUPFAM" id="SSF49562">
    <property type="entry name" value="C2 domain (Calcium/lipid-binding domain, CaLB)"/>
    <property type="match status" value="1"/>
</dbReference>
<dbReference type="PANTHER" id="PTHR45999:SF4">
    <property type="entry name" value="UNC-13-4A, ISOFORM B"/>
    <property type="match status" value="1"/>
</dbReference>
<comment type="similarity">
    <text evidence="1">Belongs to the unc-13 family.</text>
</comment>
<evidence type="ECO:0000259" key="4">
    <source>
        <dbReference type="PROSITE" id="PS51259"/>
    </source>
</evidence>
<protein>
    <recommendedName>
        <fullName evidence="7">C2 domain-containing protein</fullName>
    </recommendedName>
</protein>
<evidence type="ECO:0000256" key="2">
    <source>
        <dbReference type="ARBA" id="ARBA00022483"/>
    </source>
</evidence>